<comment type="caution">
    <text evidence="1">The sequence shown here is derived from an EMBL/GenBank/DDBJ whole genome shotgun (WGS) entry which is preliminary data.</text>
</comment>
<protein>
    <recommendedName>
        <fullName evidence="3">Class I SAM-dependent methyltransferase</fullName>
    </recommendedName>
</protein>
<keyword evidence="2" id="KW-1185">Reference proteome</keyword>
<proteinExistence type="predicted"/>
<organism evidence="1 2">
    <name type="scientific">Streptomyces phyllanthi</name>
    <dbReference type="NCBI Taxonomy" id="1803180"/>
    <lineage>
        <taxon>Bacteria</taxon>
        <taxon>Bacillati</taxon>
        <taxon>Actinomycetota</taxon>
        <taxon>Actinomycetes</taxon>
        <taxon>Kitasatosporales</taxon>
        <taxon>Streptomycetaceae</taxon>
        <taxon>Streptomyces</taxon>
    </lineage>
</organism>
<gene>
    <name evidence="1" type="ORF">FNH04_01130</name>
</gene>
<dbReference type="InterPro" id="IPR029063">
    <property type="entry name" value="SAM-dependent_MTases_sf"/>
</dbReference>
<dbReference type="Gene3D" id="3.40.50.150">
    <property type="entry name" value="Vaccinia Virus protein VP39"/>
    <property type="match status" value="1"/>
</dbReference>
<evidence type="ECO:0000313" key="2">
    <source>
        <dbReference type="Proteomes" id="UP000326979"/>
    </source>
</evidence>
<dbReference type="EMBL" id="VJZE01000003">
    <property type="protein sequence ID" value="MPY38613.1"/>
    <property type="molecule type" value="Genomic_DNA"/>
</dbReference>
<sequence length="252" mass="27250">MNGPAKARAWDLVGEHYWNSGYYGGPAPEHQREFTRRMRPGARTAVVGASTVSLSTAAQQAGADLHVLDFAPGILRAASHTLGLVEDRRHLVDVTRPIPGHLKQAYELVLADRLVNRFSAHDLPAGIRGLRDLVAPAGILAVTVRFGLYERDSEIHAALTPAEQALFWRPDAGEVDYSVLPDRDIPLPVWGAISGDVMRDHLRARGREARFSRDELLSTVAAAGGLDCEDTIDATDGTVLVVLRRPGAAGQS</sequence>
<dbReference type="RefSeq" id="WP_152779370.1">
    <property type="nucleotide sequence ID" value="NZ_BAABEQ010000014.1"/>
</dbReference>
<dbReference type="OrthoDB" id="5194003at2"/>
<reference evidence="1 2" key="1">
    <citation type="submission" date="2019-07" db="EMBL/GenBank/DDBJ databases">
        <title>New species of Amycolatopsis and Streptomyces.</title>
        <authorList>
            <person name="Duangmal K."/>
            <person name="Teo W.F.A."/>
            <person name="Lipun K."/>
        </authorList>
    </citation>
    <scope>NUCLEOTIDE SEQUENCE [LARGE SCALE GENOMIC DNA]</scope>
    <source>
        <strain evidence="1 2">TISTR 2346</strain>
    </source>
</reference>
<dbReference type="Proteomes" id="UP000326979">
    <property type="component" value="Unassembled WGS sequence"/>
</dbReference>
<accession>A0A5N8VTP6</accession>
<name>A0A5N8VTP6_9ACTN</name>
<dbReference type="SUPFAM" id="SSF53335">
    <property type="entry name" value="S-adenosyl-L-methionine-dependent methyltransferases"/>
    <property type="match status" value="1"/>
</dbReference>
<dbReference type="Gene3D" id="1.10.150.330">
    <property type="entry name" value="zn-dependent alcohol dehydrogenase"/>
    <property type="match status" value="1"/>
</dbReference>
<evidence type="ECO:0000313" key="1">
    <source>
        <dbReference type="EMBL" id="MPY38613.1"/>
    </source>
</evidence>
<evidence type="ECO:0008006" key="3">
    <source>
        <dbReference type="Google" id="ProtNLM"/>
    </source>
</evidence>
<dbReference type="AlphaFoldDB" id="A0A5N8VTP6"/>